<feature type="region of interest" description="Disordered" evidence="1">
    <location>
        <begin position="1"/>
        <end position="38"/>
    </location>
</feature>
<dbReference type="AlphaFoldDB" id="A0A2P5EHK6"/>
<comment type="caution">
    <text evidence="2">The sequence shown here is derived from an EMBL/GenBank/DDBJ whole genome shotgun (WGS) entry which is preliminary data.</text>
</comment>
<sequence>MRTDQEERKKDRELEEGEKERQLEEKEKEMEEEREERLKAEATECARTLAGLAAEFLLSGPATVVTGDTYKEKMMIVHVVSTKGDALVPIRDAIDDVRSAVDDFITLSICL</sequence>
<gene>
    <name evidence="2" type="ORF">TorRG33x02_192610</name>
</gene>
<name>A0A2P5EHK6_TREOI</name>
<dbReference type="EMBL" id="JXTC01000154">
    <property type="protein sequence ID" value="PON85009.1"/>
    <property type="molecule type" value="Genomic_DNA"/>
</dbReference>
<evidence type="ECO:0000313" key="2">
    <source>
        <dbReference type="EMBL" id="PON85009.1"/>
    </source>
</evidence>
<reference evidence="3" key="1">
    <citation type="submission" date="2016-06" db="EMBL/GenBank/DDBJ databases">
        <title>Parallel loss of symbiosis genes in relatives of nitrogen-fixing non-legume Parasponia.</title>
        <authorList>
            <person name="Van Velzen R."/>
            <person name="Holmer R."/>
            <person name="Bu F."/>
            <person name="Rutten L."/>
            <person name="Van Zeijl A."/>
            <person name="Liu W."/>
            <person name="Santuari L."/>
            <person name="Cao Q."/>
            <person name="Sharma T."/>
            <person name="Shen D."/>
            <person name="Roswanjaya Y."/>
            <person name="Wardhani T."/>
            <person name="Kalhor M.S."/>
            <person name="Jansen J."/>
            <person name="Van den Hoogen J."/>
            <person name="Gungor B."/>
            <person name="Hartog M."/>
            <person name="Hontelez J."/>
            <person name="Verver J."/>
            <person name="Yang W.-C."/>
            <person name="Schijlen E."/>
            <person name="Repin R."/>
            <person name="Schilthuizen M."/>
            <person name="Schranz E."/>
            <person name="Heidstra R."/>
            <person name="Miyata K."/>
            <person name="Fedorova E."/>
            <person name="Kohlen W."/>
            <person name="Bisseling T."/>
            <person name="Smit S."/>
            <person name="Geurts R."/>
        </authorList>
    </citation>
    <scope>NUCLEOTIDE SEQUENCE [LARGE SCALE GENOMIC DNA]</scope>
    <source>
        <strain evidence="3">cv. RG33-2</strain>
    </source>
</reference>
<dbReference type="Proteomes" id="UP000237000">
    <property type="component" value="Unassembled WGS sequence"/>
</dbReference>
<evidence type="ECO:0000256" key="1">
    <source>
        <dbReference type="SAM" id="MobiDB-lite"/>
    </source>
</evidence>
<proteinExistence type="predicted"/>
<accession>A0A2P5EHK6</accession>
<organism evidence="2 3">
    <name type="scientific">Trema orientale</name>
    <name type="common">Charcoal tree</name>
    <name type="synonym">Celtis orientalis</name>
    <dbReference type="NCBI Taxonomy" id="63057"/>
    <lineage>
        <taxon>Eukaryota</taxon>
        <taxon>Viridiplantae</taxon>
        <taxon>Streptophyta</taxon>
        <taxon>Embryophyta</taxon>
        <taxon>Tracheophyta</taxon>
        <taxon>Spermatophyta</taxon>
        <taxon>Magnoliopsida</taxon>
        <taxon>eudicotyledons</taxon>
        <taxon>Gunneridae</taxon>
        <taxon>Pentapetalae</taxon>
        <taxon>rosids</taxon>
        <taxon>fabids</taxon>
        <taxon>Rosales</taxon>
        <taxon>Cannabaceae</taxon>
        <taxon>Trema</taxon>
    </lineage>
</organism>
<evidence type="ECO:0000313" key="3">
    <source>
        <dbReference type="Proteomes" id="UP000237000"/>
    </source>
</evidence>
<dbReference type="InParanoid" id="A0A2P5EHK6"/>
<protein>
    <submittedName>
        <fullName evidence="2">Uncharacterized protein</fullName>
    </submittedName>
</protein>
<keyword evidence="3" id="KW-1185">Reference proteome</keyword>